<gene>
    <name evidence="1" type="ORF">DSM107010_69870</name>
</gene>
<accession>A0AB37U865</accession>
<proteinExistence type="predicted"/>
<protein>
    <recommendedName>
        <fullName evidence="3">Death domain-containing protein</fullName>
    </recommendedName>
</protein>
<organism evidence="1 2">
    <name type="scientific">Chroococcidiopsis cubana SAG 39.79</name>
    <dbReference type="NCBI Taxonomy" id="388085"/>
    <lineage>
        <taxon>Bacteria</taxon>
        <taxon>Bacillati</taxon>
        <taxon>Cyanobacteriota</taxon>
        <taxon>Cyanophyceae</taxon>
        <taxon>Chroococcidiopsidales</taxon>
        <taxon>Chroococcidiopsidaceae</taxon>
        <taxon>Chroococcidiopsis</taxon>
    </lineage>
</organism>
<keyword evidence="2" id="KW-1185">Reference proteome</keyword>
<dbReference type="EMBL" id="RSCK01000169">
    <property type="protein sequence ID" value="RUS97522.1"/>
    <property type="molecule type" value="Genomic_DNA"/>
</dbReference>
<dbReference type="AlphaFoldDB" id="A0AB37U865"/>
<evidence type="ECO:0000313" key="2">
    <source>
        <dbReference type="Proteomes" id="UP000282574"/>
    </source>
</evidence>
<reference evidence="1 2" key="1">
    <citation type="journal article" date="2019" name="Genome Biol. Evol.">
        <title>Day and night: Metabolic profiles and evolutionary relationships of six axenic non-marine cyanobacteria.</title>
        <authorList>
            <person name="Will S.E."/>
            <person name="Henke P."/>
            <person name="Boedeker C."/>
            <person name="Huang S."/>
            <person name="Brinkmann H."/>
            <person name="Rohde M."/>
            <person name="Jarek M."/>
            <person name="Friedl T."/>
            <person name="Seufert S."/>
            <person name="Schumacher M."/>
            <person name="Overmann J."/>
            <person name="Neumann-Schaal M."/>
            <person name="Petersen J."/>
        </authorList>
    </citation>
    <scope>NUCLEOTIDE SEQUENCE [LARGE SCALE GENOMIC DNA]</scope>
    <source>
        <strain evidence="1 2">SAG 39.79</strain>
    </source>
</reference>
<sequence length="62" mass="7514">MMNWGFWVCDGIKKYRNNEISFEYFMQRLGVSEAEARLILDSQEIIELSDERLQLDRLLRDK</sequence>
<name>A0AB37U865_9CYAN</name>
<comment type="caution">
    <text evidence="1">The sequence shown here is derived from an EMBL/GenBank/DDBJ whole genome shotgun (WGS) entry which is preliminary data.</text>
</comment>
<evidence type="ECO:0000313" key="1">
    <source>
        <dbReference type="EMBL" id="RUS97522.1"/>
    </source>
</evidence>
<dbReference type="Proteomes" id="UP000282574">
    <property type="component" value="Unassembled WGS sequence"/>
</dbReference>
<evidence type="ECO:0008006" key="3">
    <source>
        <dbReference type="Google" id="ProtNLM"/>
    </source>
</evidence>